<feature type="compositionally biased region" description="Basic and acidic residues" evidence="1">
    <location>
        <begin position="127"/>
        <end position="136"/>
    </location>
</feature>
<evidence type="ECO:0000313" key="3">
    <source>
        <dbReference type="Proteomes" id="UP000053766"/>
    </source>
</evidence>
<proteinExistence type="predicted"/>
<feature type="compositionally biased region" description="Polar residues" evidence="1">
    <location>
        <begin position="25"/>
        <end position="37"/>
    </location>
</feature>
<reference evidence="2 3" key="1">
    <citation type="submission" date="2013-11" db="EMBL/GenBank/DDBJ databases">
        <title>Draft genome of the bovine lungworm Dictyocaulus viviparus.</title>
        <authorList>
            <person name="Mitreva M."/>
        </authorList>
    </citation>
    <scope>NUCLEOTIDE SEQUENCE [LARGE SCALE GENOMIC DNA]</scope>
    <source>
        <strain evidence="2 3">HannoverDv2000</strain>
    </source>
</reference>
<gene>
    <name evidence="2" type="ORF">DICVIV_13226</name>
</gene>
<keyword evidence="3" id="KW-1185">Reference proteome</keyword>
<accession>A0A0D8X8E6</accession>
<name>A0A0D8X8E6_DICVI</name>
<evidence type="ECO:0000256" key="1">
    <source>
        <dbReference type="SAM" id="MobiDB-lite"/>
    </source>
</evidence>
<feature type="compositionally biased region" description="Pro residues" evidence="1">
    <location>
        <begin position="44"/>
        <end position="53"/>
    </location>
</feature>
<sequence length="293" mass="31803">MSREIVTIIVVGIQPKRQKLDKQGAPSSVTYSDTTTVEMKPNPAMLPPLPLRPKPATTPSTVRPKATITPPSTLKPKPAITPPLTLKRRPATTPLTLEPKYTVQQTDLKPQASAHRVAPNAATVSVRDSETREEKPQVVPVSQAPTSNLYMVRASTPRRNVAATIPTGMTSMVPNPYVSPSSLPHIHPYCTGQQTALPYAVANPYVVYPSNASAFPPDSSSMGRPPINYIPGVVPNPYGQQPSGEVEKFGEVAWPRQKAVIVIFALCEDNTVAVNPQSHCYCQFRNEAENLVK</sequence>
<evidence type="ECO:0000313" key="2">
    <source>
        <dbReference type="EMBL" id="KJH40813.1"/>
    </source>
</evidence>
<dbReference type="Proteomes" id="UP000053766">
    <property type="component" value="Unassembled WGS sequence"/>
</dbReference>
<feature type="region of interest" description="Disordered" evidence="1">
    <location>
        <begin position="108"/>
        <end position="142"/>
    </location>
</feature>
<protein>
    <submittedName>
        <fullName evidence="2">Uncharacterized protein</fullName>
    </submittedName>
</protein>
<feature type="region of interest" description="Disordered" evidence="1">
    <location>
        <begin position="21"/>
        <end position="87"/>
    </location>
</feature>
<dbReference type="AlphaFoldDB" id="A0A0D8X8E6"/>
<dbReference type="EMBL" id="KN717007">
    <property type="protein sequence ID" value="KJH40813.1"/>
    <property type="molecule type" value="Genomic_DNA"/>
</dbReference>
<organism evidence="2 3">
    <name type="scientific">Dictyocaulus viviparus</name>
    <name type="common">Bovine lungworm</name>
    <dbReference type="NCBI Taxonomy" id="29172"/>
    <lineage>
        <taxon>Eukaryota</taxon>
        <taxon>Metazoa</taxon>
        <taxon>Ecdysozoa</taxon>
        <taxon>Nematoda</taxon>
        <taxon>Chromadorea</taxon>
        <taxon>Rhabditida</taxon>
        <taxon>Rhabditina</taxon>
        <taxon>Rhabditomorpha</taxon>
        <taxon>Strongyloidea</taxon>
        <taxon>Metastrongylidae</taxon>
        <taxon>Dictyocaulus</taxon>
    </lineage>
</organism>
<dbReference type="OrthoDB" id="10055895at2759"/>
<reference evidence="3" key="2">
    <citation type="journal article" date="2016" name="Sci. Rep.">
        <title>Dictyocaulus viviparus genome, variome and transcriptome elucidate lungworm biology and support future intervention.</title>
        <authorList>
            <person name="McNulty S.N."/>
            <person name="Strube C."/>
            <person name="Rosa B.A."/>
            <person name="Martin J.C."/>
            <person name="Tyagi R."/>
            <person name="Choi Y.J."/>
            <person name="Wang Q."/>
            <person name="Hallsworth Pepin K."/>
            <person name="Zhang X."/>
            <person name="Ozersky P."/>
            <person name="Wilson R.K."/>
            <person name="Sternberg P.W."/>
            <person name="Gasser R.B."/>
            <person name="Mitreva M."/>
        </authorList>
    </citation>
    <scope>NUCLEOTIDE SEQUENCE [LARGE SCALE GENOMIC DNA]</scope>
    <source>
        <strain evidence="3">HannoverDv2000</strain>
    </source>
</reference>